<name>A0A3B1BJV9_9ZZZZ</name>
<reference evidence="2" key="1">
    <citation type="submission" date="2018-06" db="EMBL/GenBank/DDBJ databases">
        <authorList>
            <person name="Zhirakovskaya E."/>
        </authorList>
    </citation>
    <scope>NUCLEOTIDE SEQUENCE</scope>
</reference>
<dbReference type="EMBL" id="UOGA01000119">
    <property type="protein sequence ID" value="VAX18259.1"/>
    <property type="molecule type" value="Genomic_DNA"/>
</dbReference>
<dbReference type="Pfam" id="PF17680">
    <property type="entry name" value="FlgO"/>
    <property type="match status" value="1"/>
</dbReference>
<dbReference type="InterPro" id="IPR041215">
    <property type="entry name" value="FlgO_dom"/>
</dbReference>
<organism evidence="2">
    <name type="scientific">hydrothermal vent metagenome</name>
    <dbReference type="NCBI Taxonomy" id="652676"/>
    <lineage>
        <taxon>unclassified sequences</taxon>
        <taxon>metagenomes</taxon>
        <taxon>ecological metagenomes</taxon>
    </lineage>
</organism>
<gene>
    <name evidence="2" type="ORF">MNBD_NITROSPINAE04-561</name>
</gene>
<accession>A0A3B1BJV9</accession>
<feature type="domain" description="FlgO" evidence="1">
    <location>
        <begin position="55"/>
        <end position="176"/>
    </location>
</feature>
<protein>
    <recommendedName>
        <fullName evidence="1">FlgO domain-containing protein</fullName>
    </recommendedName>
</protein>
<sequence>MSHKVSVKGFLSSLVSIALFLFVTPTLFSSCSTMQMDFEEPERNKIAELNSGIAELAIEISSRVREFSVSNKTIAVTTFVELDNLEKTSSFGRYVSEQLSAELFKLGFSVRELRQRVDIDIIRTKGELILSRRSEKLMKKFQVDSVIAGSYTVVGQKVTLNVRLLSLDTSRLISVGRIVADLKHNNYIAKLLSRGAHEPSPVVKVFAVENGGM</sequence>
<proteinExistence type="predicted"/>
<dbReference type="PROSITE" id="PS51257">
    <property type="entry name" value="PROKAR_LIPOPROTEIN"/>
    <property type="match status" value="1"/>
</dbReference>
<dbReference type="AlphaFoldDB" id="A0A3B1BJV9"/>
<evidence type="ECO:0000259" key="1">
    <source>
        <dbReference type="Pfam" id="PF17680"/>
    </source>
</evidence>
<evidence type="ECO:0000313" key="2">
    <source>
        <dbReference type="EMBL" id="VAX18259.1"/>
    </source>
</evidence>